<dbReference type="GO" id="GO:0004540">
    <property type="term" value="F:RNA nuclease activity"/>
    <property type="evidence" value="ECO:0007669"/>
    <property type="project" value="InterPro"/>
</dbReference>
<evidence type="ECO:0000313" key="10">
    <source>
        <dbReference type="EMBL" id="APW40256.1"/>
    </source>
</evidence>
<dbReference type="Proteomes" id="UP000186609">
    <property type="component" value="Chromosome"/>
</dbReference>
<dbReference type="InterPro" id="IPR029060">
    <property type="entry name" value="PIN-like_dom_sf"/>
</dbReference>
<dbReference type="EC" id="3.1.-.-" evidence="8"/>
<keyword evidence="2 8" id="KW-1277">Toxin-antitoxin system</keyword>
<comment type="function">
    <text evidence="8">Toxic component of a toxin-antitoxin (TA) system. An RNase.</text>
</comment>
<keyword evidence="8" id="KW-0800">Toxin</keyword>
<name>A0A1P8K2N8_9BURK</name>
<dbReference type="RefSeq" id="WP_076203811.1">
    <property type="nucleotide sequence ID" value="NZ_CP019236.1"/>
</dbReference>
<comment type="similarity">
    <text evidence="7 8">Belongs to the PINc/VapC protein family.</text>
</comment>
<feature type="binding site" evidence="8">
    <location>
        <position position="104"/>
    </location>
    <ligand>
        <name>Mg(2+)</name>
        <dbReference type="ChEBI" id="CHEBI:18420"/>
    </ligand>
</feature>
<keyword evidence="5 8" id="KW-0378">Hydrolase</keyword>
<evidence type="ECO:0000256" key="7">
    <source>
        <dbReference type="ARBA" id="ARBA00038093"/>
    </source>
</evidence>
<keyword evidence="6 8" id="KW-0460">Magnesium</keyword>
<gene>
    <name evidence="8" type="primary">vapC</name>
    <name evidence="10" type="ORF">RD110_26165</name>
</gene>
<evidence type="ECO:0000256" key="6">
    <source>
        <dbReference type="ARBA" id="ARBA00022842"/>
    </source>
</evidence>
<keyword evidence="4 8" id="KW-0479">Metal-binding</keyword>
<dbReference type="PANTHER" id="PTHR33653:SF1">
    <property type="entry name" value="RIBONUCLEASE VAPC2"/>
    <property type="match status" value="1"/>
</dbReference>
<evidence type="ECO:0000256" key="1">
    <source>
        <dbReference type="ARBA" id="ARBA00001946"/>
    </source>
</evidence>
<dbReference type="GO" id="GO:0016787">
    <property type="term" value="F:hydrolase activity"/>
    <property type="evidence" value="ECO:0007669"/>
    <property type="project" value="UniProtKB-KW"/>
</dbReference>
<feature type="binding site" evidence="8">
    <location>
        <position position="5"/>
    </location>
    <ligand>
        <name>Mg(2+)</name>
        <dbReference type="ChEBI" id="CHEBI:18420"/>
    </ligand>
</feature>
<dbReference type="STRING" id="1842727.RD110_26165"/>
<dbReference type="GO" id="GO:0090729">
    <property type="term" value="F:toxin activity"/>
    <property type="evidence" value="ECO:0007669"/>
    <property type="project" value="UniProtKB-KW"/>
</dbReference>
<dbReference type="Pfam" id="PF01850">
    <property type="entry name" value="PIN"/>
    <property type="match status" value="1"/>
</dbReference>
<dbReference type="PANTHER" id="PTHR33653">
    <property type="entry name" value="RIBONUCLEASE VAPC2"/>
    <property type="match status" value="1"/>
</dbReference>
<dbReference type="EMBL" id="CP019236">
    <property type="protein sequence ID" value="APW40256.1"/>
    <property type="molecule type" value="Genomic_DNA"/>
</dbReference>
<evidence type="ECO:0000256" key="5">
    <source>
        <dbReference type="ARBA" id="ARBA00022801"/>
    </source>
</evidence>
<dbReference type="HAMAP" id="MF_00265">
    <property type="entry name" value="VapC_Nob1"/>
    <property type="match status" value="1"/>
</dbReference>
<dbReference type="InterPro" id="IPR022907">
    <property type="entry name" value="VapC_family"/>
</dbReference>
<dbReference type="CDD" id="cd18731">
    <property type="entry name" value="PIN_NgFitB-like"/>
    <property type="match status" value="1"/>
</dbReference>
<keyword evidence="11" id="KW-1185">Reference proteome</keyword>
<evidence type="ECO:0000256" key="4">
    <source>
        <dbReference type="ARBA" id="ARBA00022723"/>
    </source>
</evidence>
<protein>
    <recommendedName>
        <fullName evidence="8">Ribonuclease VapC</fullName>
        <shortName evidence="8">RNase VapC</shortName>
        <ecNumber evidence="8">3.1.-.-</ecNumber>
    </recommendedName>
    <alternativeName>
        <fullName evidence="8">Toxin VapC</fullName>
    </alternativeName>
</protein>
<evidence type="ECO:0000256" key="8">
    <source>
        <dbReference type="HAMAP-Rule" id="MF_00265"/>
    </source>
</evidence>
<organism evidence="10 11">
    <name type="scientific">Rhodoferax koreensis</name>
    <dbReference type="NCBI Taxonomy" id="1842727"/>
    <lineage>
        <taxon>Bacteria</taxon>
        <taxon>Pseudomonadati</taxon>
        <taxon>Pseudomonadota</taxon>
        <taxon>Betaproteobacteria</taxon>
        <taxon>Burkholderiales</taxon>
        <taxon>Comamonadaceae</taxon>
        <taxon>Rhodoferax</taxon>
    </lineage>
</organism>
<dbReference type="KEGG" id="rhy:RD110_26165"/>
<dbReference type="AlphaFoldDB" id="A0A1P8K2N8"/>
<comment type="cofactor">
    <cofactor evidence="1 8">
        <name>Mg(2+)</name>
        <dbReference type="ChEBI" id="CHEBI:18420"/>
    </cofactor>
</comment>
<dbReference type="Gene3D" id="3.40.50.1010">
    <property type="entry name" value="5'-nuclease"/>
    <property type="match status" value="1"/>
</dbReference>
<evidence type="ECO:0000259" key="9">
    <source>
        <dbReference type="Pfam" id="PF01850"/>
    </source>
</evidence>
<dbReference type="SUPFAM" id="SSF88723">
    <property type="entry name" value="PIN domain-like"/>
    <property type="match status" value="1"/>
</dbReference>
<evidence type="ECO:0000256" key="2">
    <source>
        <dbReference type="ARBA" id="ARBA00022649"/>
    </source>
</evidence>
<dbReference type="InterPro" id="IPR002716">
    <property type="entry name" value="PIN_dom"/>
</dbReference>
<proteinExistence type="inferred from homology"/>
<dbReference type="InterPro" id="IPR050556">
    <property type="entry name" value="Type_II_TA_system_RNase"/>
</dbReference>
<reference evidence="10 11" key="1">
    <citation type="submission" date="2017-01" db="EMBL/GenBank/DDBJ databases">
        <authorList>
            <person name="Mah S.A."/>
            <person name="Swanson W.J."/>
            <person name="Moy G.W."/>
            <person name="Vacquier V.D."/>
        </authorList>
    </citation>
    <scope>NUCLEOTIDE SEQUENCE [LARGE SCALE GENOMIC DNA]</scope>
    <source>
        <strain evidence="10 11">DCY110</strain>
    </source>
</reference>
<evidence type="ECO:0000256" key="3">
    <source>
        <dbReference type="ARBA" id="ARBA00022722"/>
    </source>
</evidence>
<feature type="domain" description="PIN" evidence="9">
    <location>
        <begin position="2"/>
        <end position="126"/>
    </location>
</feature>
<keyword evidence="3 8" id="KW-0540">Nuclease</keyword>
<dbReference type="GO" id="GO:0000287">
    <property type="term" value="F:magnesium ion binding"/>
    <property type="evidence" value="ECO:0007669"/>
    <property type="project" value="UniProtKB-UniRule"/>
</dbReference>
<sequence>MMLLDTNVLSELMRQQPDRQVLAWLDAQPTETLFVSAVTVAELMYGIERLPEGRRKDSLRETAWTMLEEDFDGRILPFDGAAATRYAWLAAQRERSGRPIGMADAQIAAICLGTHADLATRNTKDFAGLGLVLTNPWQTASQD</sequence>
<accession>A0A1P8K2N8</accession>
<evidence type="ECO:0000313" key="11">
    <source>
        <dbReference type="Proteomes" id="UP000186609"/>
    </source>
</evidence>
<dbReference type="OrthoDB" id="9804823at2"/>